<gene>
    <name evidence="2" type="ORF">SAMN05216588_10470</name>
</gene>
<dbReference type="RefSeq" id="WP_084304179.1">
    <property type="nucleotide sequence ID" value="NZ_FNDG01000004.1"/>
</dbReference>
<feature type="domain" description="LasR-specific antiactivator QslA" evidence="1">
    <location>
        <begin position="12"/>
        <end position="81"/>
    </location>
</feature>
<reference evidence="2 3" key="1">
    <citation type="submission" date="2016-10" db="EMBL/GenBank/DDBJ databases">
        <authorList>
            <person name="de Groot N.N."/>
        </authorList>
    </citation>
    <scope>NUCLEOTIDE SEQUENCE [LARGE SCALE GENOMIC DNA]</scope>
    <source>
        <strain evidence="2 3">LMG 18387</strain>
    </source>
</reference>
<protein>
    <recommendedName>
        <fullName evidence="1">LasR-specific antiactivator QslA domain-containing protein</fullName>
    </recommendedName>
</protein>
<dbReference type="Proteomes" id="UP000198606">
    <property type="component" value="Unassembled WGS sequence"/>
</dbReference>
<name>A0A1G8BJU6_9GAMM</name>
<dbReference type="Pfam" id="PF18226">
    <property type="entry name" value="QslA"/>
    <property type="match status" value="1"/>
</dbReference>
<dbReference type="EMBL" id="FNDG01000004">
    <property type="protein sequence ID" value="SDH33485.1"/>
    <property type="molecule type" value="Genomic_DNA"/>
</dbReference>
<proteinExistence type="predicted"/>
<dbReference type="InterPro" id="IPR040654">
    <property type="entry name" value="QslA"/>
</dbReference>
<evidence type="ECO:0000313" key="3">
    <source>
        <dbReference type="Proteomes" id="UP000198606"/>
    </source>
</evidence>
<dbReference type="AlphaFoldDB" id="A0A1G8BJU6"/>
<accession>A0A1G8BJU6</accession>
<organism evidence="2 3">
    <name type="scientific">Phytopseudomonas flavescens</name>
    <dbReference type="NCBI Taxonomy" id="29435"/>
    <lineage>
        <taxon>Bacteria</taxon>
        <taxon>Pseudomonadati</taxon>
        <taxon>Pseudomonadota</taxon>
        <taxon>Gammaproteobacteria</taxon>
        <taxon>Pseudomonadales</taxon>
        <taxon>Pseudomonadaceae</taxon>
        <taxon>Phytopseudomonas</taxon>
    </lineage>
</organism>
<evidence type="ECO:0000259" key="1">
    <source>
        <dbReference type="Pfam" id="PF18226"/>
    </source>
</evidence>
<evidence type="ECO:0000313" key="2">
    <source>
        <dbReference type="EMBL" id="SDH33485.1"/>
    </source>
</evidence>
<sequence length="85" mass="9669">MTKGATTSLPTNDGYPGLTISWSKDCRPAFHDGIRAAERWVNGKRSHWLWAAMIFERDALQDETDRKAFEVAFISRIQQRLVGTS</sequence>